<comment type="function">
    <text evidence="2">Removes the formyl group from the N-terminal Met of newly synthesized proteins. Requires at least a dipeptide for an efficient rate of reaction. N-terminal L-methionine is a prerequisite for activity but the enzyme has broad specificity at other positions.</text>
</comment>
<proteinExistence type="inferred from homology"/>
<organism evidence="3 4">
    <name type="scientific">Butyricicoccus intestinisimiae</name>
    <dbReference type="NCBI Taxonomy" id="2841509"/>
    <lineage>
        <taxon>Bacteria</taxon>
        <taxon>Bacillati</taxon>
        <taxon>Bacillota</taxon>
        <taxon>Clostridia</taxon>
        <taxon>Eubacteriales</taxon>
        <taxon>Butyricicoccaceae</taxon>
        <taxon>Butyricicoccus</taxon>
    </lineage>
</organism>
<comment type="cofactor">
    <cofactor evidence="2">
        <name>Fe(2+)</name>
        <dbReference type="ChEBI" id="CHEBI:29033"/>
    </cofactor>
    <text evidence="2">Binds 1 Fe(2+) ion.</text>
</comment>
<keyword evidence="2 3" id="KW-0378">Hydrolase</keyword>
<dbReference type="InterPro" id="IPR023635">
    <property type="entry name" value="Peptide_deformylase"/>
</dbReference>
<dbReference type="CDD" id="cd00487">
    <property type="entry name" value="Pep_deformylase"/>
    <property type="match status" value="1"/>
</dbReference>
<feature type="binding site" evidence="2">
    <location>
        <position position="130"/>
    </location>
    <ligand>
        <name>Fe cation</name>
        <dbReference type="ChEBI" id="CHEBI:24875"/>
    </ligand>
</feature>
<name>A0ABS6EU29_9FIRM</name>
<dbReference type="HAMAP" id="MF_00163">
    <property type="entry name" value="Pep_deformylase"/>
    <property type="match status" value="1"/>
</dbReference>
<evidence type="ECO:0000313" key="3">
    <source>
        <dbReference type="EMBL" id="MBU5491194.1"/>
    </source>
</evidence>
<protein>
    <recommendedName>
        <fullName evidence="2">Peptide deformylase</fullName>
        <shortName evidence="2">PDF</shortName>
        <ecNumber evidence="2">3.5.1.88</ecNumber>
    </recommendedName>
    <alternativeName>
        <fullName evidence="2">Polypeptide deformylase</fullName>
    </alternativeName>
</protein>
<dbReference type="PIRSF" id="PIRSF004749">
    <property type="entry name" value="Pep_def"/>
    <property type="match status" value="1"/>
</dbReference>
<dbReference type="GO" id="GO:0042586">
    <property type="term" value="F:peptide deformylase activity"/>
    <property type="evidence" value="ECO:0007669"/>
    <property type="project" value="UniProtKB-EC"/>
</dbReference>
<keyword evidence="1 2" id="KW-0408">Iron</keyword>
<feature type="binding site" evidence="2">
    <location>
        <position position="126"/>
    </location>
    <ligand>
        <name>Fe cation</name>
        <dbReference type="ChEBI" id="CHEBI:24875"/>
    </ligand>
</feature>
<dbReference type="PANTHER" id="PTHR10458:SF22">
    <property type="entry name" value="PEPTIDE DEFORMYLASE"/>
    <property type="match status" value="1"/>
</dbReference>
<dbReference type="NCBIfam" id="NF006670">
    <property type="entry name" value="PRK09218.1"/>
    <property type="match status" value="1"/>
</dbReference>
<feature type="binding site" evidence="2">
    <location>
        <position position="85"/>
    </location>
    <ligand>
        <name>Fe cation</name>
        <dbReference type="ChEBI" id="CHEBI:24875"/>
    </ligand>
</feature>
<evidence type="ECO:0000256" key="2">
    <source>
        <dbReference type="HAMAP-Rule" id="MF_00163"/>
    </source>
</evidence>
<reference evidence="3 4" key="1">
    <citation type="submission" date="2021-06" db="EMBL/GenBank/DDBJ databases">
        <authorList>
            <person name="Sun Q."/>
            <person name="Li D."/>
        </authorList>
    </citation>
    <scope>NUCLEOTIDE SEQUENCE [LARGE SCALE GENOMIC DNA]</scope>
    <source>
        <strain evidence="3 4">MSJd-7</strain>
    </source>
</reference>
<keyword evidence="4" id="KW-1185">Reference proteome</keyword>
<evidence type="ECO:0000313" key="4">
    <source>
        <dbReference type="Proteomes" id="UP000783588"/>
    </source>
</evidence>
<keyword evidence="2" id="KW-0479">Metal-binding</keyword>
<comment type="similarity">
    <text evidence="2">Belongs to the polypeptide deformylase family.</text>
</comment>
<dbReference type="RefSeq" id="WP_216470904.1">
    <property type="nucleotide sequence ID" value="NZ_JAHLQI010000006.1"/>
</dbReference>
<comment type="catalytic activity">
    <reaction evidence="2">
        <text>N-terminal N-formyl-L-methionyl-[peptide] + H2O = N-terminal L-methionyl-[peptide] + formate</text>
        <dbReference type="Rhea" id="RHEA:24420"/>
        <dbReference type="Rhea" id="RHEA-COMP:10639"/>
        <dbReference type="Rhea" id="RHEA-COMP:10640"/>
        <dbReference type="ChEBI" id="CHEBI:15377"/>
        <dbReference type="ChEBI" id="CHEBI:15740"/>
        <dbReference type="ChEBI" id="CHEBI:49298"/>
        <dbReference type="ChEBI" id="CHEBI:64731"/>
        <dbReference type="EC" id="3.5.1.88"/>
    </reaction>
</comment>
<dbReference type="PANTHER" id="PTHR10458">
    <property type="entry name" value="PEPTIDE DEFORMYLASE"/>
    <property type="match status" value="1"/>
</dbReference>
<keyword evidence="2" id="KW-0648">Protein biosynthesis</keyword>
<feature type="active site" evidence="2">
    <location>
        <position position="127"/>
    </location>
</feature>
<dbReference type="EMBL" id="JAHLQI010000006">
    <property type="protein sequence ID" value="MBU5491194.1"/>
    <property type="molecule type" value="Genomic_DNA"/>
</dbReference>
<dbReference type="Pfam" id="PF01327">
    <property type="entry name" value="Pep_deformylase"/>
    <property type="match status" value="1"/>
</dbReference>
<comment type="caution">
    <text evidence="3">The sequence shown here is derived from an EMBL/GenBank/DDBJ whole genome shotgun (WGS) entry which is preliminary data.</text>
</comment>
<evidence type="ECO:0000256" key="1">
    <source>
        <dbReference type="ARBA" id="ARBA00023004"/>
    </source>
</evidence>
<accession>A0ABS6EU29</accession>
<dbReference type="Proteomes" id="UP000783588">
    <property type="component" value="Unassembled WGS sequence"/>
</dbReference>
<dbReference type="EC" id="3.5.1.88" evidence="2"/>
<sequence>MIKPINKDILFLQQKAEPATQADTAVMRDLRDTMQAHQTDCAGMAANMIGVNKRIIIVNLGMTNLLMLNPVILKKSGKYETTEGCLSLPGERPCTRYKEITVEYQDERMNKHVQQFSGWVSEIVQHEMDHLEGILI</sequence>
<gene>
    <name evidence="2" type="primary">def</name>
    <name evidence="3" type="ORF">KQI75_11305</name>
</gene>